<dbReference type="AlphaFoldDB" id="A0A4C1SNT5"/>
<gene>
    <name evidence="2" type="ORF">EVAR_69217_1</name>
</gene>
<evidence type="ECO:0000313" key="3">
    <source>
        <dbReference type="Proteomes" id="UP000299102"/>
    </source>
</evidence>
<keyword evidence="3" id="KW-1185">Reference proteome</keyword>
<sequence>MEEQPQPLNDSSLQRVYKPCKPTAETLQLLNKQNRTIFSKLFIENGHVDTLKELSTIALSRHFGPTPPPLVAENPILLQIYYDALNVNLPLEKCCHITEERYWKRVVLAKHHDKRLSIKYDVNWKNLGVSLKFVELVEQCPVEYWPEDDMKELALKIKEFVIELHIKRLQPLRERYFQKYFFTDSEESSTAESSYEKDMLSIKAESETSQDLVVKRESQLNFESELELPKAQHQDLKKAKQKSHERKSENNNVKS</sequence>
<accession>A0A4C1SNT5</accession>
<comment type="caution">
    <text evidence="2">The sequence shown here is derived from an EMBL/GenBank/DDBJ whole genome shotgun (WGS) entry which is preliminary data.</text>
</comment>
<proteinExistence type="predicted"/>
<organism evidence="2 3">
    <name type="scientific">Eumeta variegata</name>
    <name type="common">Bagworm moth</name>
    <name type="synonym">Eumeta japonica</name>
    <dbReference type="NCBI Taxonomy" id="151549"/>
    <lineage>
        <taxon>Eukaryota</taxon>
        <taxon>Metazoa</taxon>
        <taxon>Ecdysozoa</taxon>
        <taxon>Arthropoda</taxon>
        <taxon>Hexapoda</taxon>
        <taxon>Insecta</taxon>
        <taxon>Pterygota</taxon>
        <taxon>Neoptera</taxon>
        <taxon>Endopterygota</taxon>
        <taxon>Lepidoptera</taxon>
        <taxon>Glossata</taxon>
        <taxon>Ditrysia</taxon>
        <taxon>Tineoidea</taxon>
        <taxon>Psychidae</taxon>
        <taxon>Oiketicinae</taxon>
        <taxon>Eumeta</taxon>
    </lineage>
</organism>
<feature type="compositionally biased region" description="Basic and acidic residues" evidence="1">
    <location>
        <begin position="227"/>
        <end position="238"/>
    </location>
</feature>
<feature type="region of interest" description="Disordered" evidence="1">
    <location>
        <begin position="224"/>
        <end position="255"/>
    </location>
</feature>
<protein>
    <submittedName>
        <fullName evidence="2">Uncharacterized protein</fullName>
    </submittedName>
</protein>
<evidence type="ECO:0000313" key="2">
    <source>
        <dbReference type="EMBL" id="GBP02840.1"/>
    </source>
</evidence>
<reference evidence="2 3" key="1">
    <citation type="journal article" date="2019" name="Commun. Biol.">
        <title>The bagworm genome reveals a unique fibroin gene that provides high tensile strength.</title>
        <authorList>
            <person name="Kono N."/>
            <person name="Nakamura H."/>
            <person name="Ohtoshi R."/>
            <person name="Tomita M."/>
            <person name="Numata K."/>
            <person name="Arakawa K."/>
        </authorList>
    </citation>
    <scope>NUCLEOTIDE SEQUENCE [LARGE SCALE GENOMIC DNA]</scope>
</reference>
<dbReference type="STRING" id="151549.A0A4C1SNT5"/>
<evidence type="ECO:0000256" key="1">
    <source>
        <dbReference type="SAM" id="MobiDB-lite"/>
    </source>
</evidence>
<dbReference type="EMBL" id="BGZK01003592">
    <property type="protein sequence ID" value="GBP02840.1"/>
    <property type="molecule type" value="Genomic_DNA"/>
</dbReference>
<name>A0A4C1SNT5_EUMVA</name>
<dbReference type="Proteomes" id="UP000299102">
    <property type="component" value="Unassembled WGS sequence"/>
</dbReference>
<dbReference type="OrthoDB" id="341587at2759"/>